<evidence type="ECO:0000313" key="2">
    <source>
        <dbReference type="Proteomes" id="UP000000935"/>
    </source>
</evidence>
<keyword evidence="2" id="KW-1185">Reference proteome</keyword>
<geneLocation type="plasmid" evidence="1 2">
    <name>pBM300</name>
</geneLocation>
<organism evidence="1 2">
    <name type="scientific">Priestia megaterium (strain ATCC 12872 / QMB1551)</name>
    <name type="common">Bacillus megaterium</name>
    <dbReference type="NCBI Taxonomy" id="545693"/>
    <lineage>
        <taxon>Bacteria</taxon>
        <taxon>Bacillati</taxon>
        <taxon>Bacillota</taxon>
        <taxon>Bacilli</taxon>
        <taxon>Bacillales</taxon>
        <taxon>Bacillaceae</taxon>
        <taxon>Priestia</taxon>
    </lineage>
</organism>
<dbReference type="HOGENOM" id="CLU_3340173_0_0_9"/>
<evidence type="ECO:0000313" key="1">
    <source>
        <dbReference type="EMBL" id="ADE72275.1"/>
    </source>
</evidence>
<name>D5E3A0_PRIM1</name>
<proteinExistence type="predicted"/>
<dbReference type="KEGG" id="bmq:BMQ_pBM30008"/>
<accession>D5E3A0</accession>
<reference key="2">
    <citation type="submission" date="2010-04" db="EMBL/GenBank/DDBJ databases">
        <title>Genome sequences of the industrial vitamin B12-producers B. megaterium QM B1551 and DSM319 reveal new insights into the Bacillus genome evolution and pan-genome structure.</title>
        <authorList>
            <person name="Eppinger M."/>
            <person name="Bunk B."/>
            <person name="Johns M.A."/>
            <person name="Edirisinghe J.N."/>
            <person name="Kutumbaka K.K."/>
            <person name="Riley D.R."/>
            <person name="Creasy H.H."/>
            <person name="Koenig S.S.K."/>
            <person name="Galens K."/>
            <person name="Orvis J."/>
            <person name="Creasy T."/>
            <person name="Biedendieck R."/>
            <person name="Braun C."/>
            <person name="Grayburn S."/>
            <person name="Jahn D."/>
            <person name="Ravel J."/>
            <person name="Vary P.S."/>
        </authorList>
    </citation>
    <scope>NUCLEOTIDE SEQUENCE</scope>
    <source>
        <strain>QM B1551</strain>
    </source>
</reference>
<reference evidence="1 2" key="1">
    <citation type="journal article" date="2005" name="Appl. Environ. Microbiol.">
        <title>Molecular characterization of plasmid pBM300 from Bacillus megaterium QM B1551.</title>
        <authorList>
            <person name="Kunnimalaiyaan M."/>
            <person name="Vary P.S."/>
        </authorList>
    </citation>
    <scope>NUCLEOTIDE SEQUENCE [LARGE SCALE GENOMIC DNA]</scope>
    <source>
        <strain evidence="2">ATCC 12872 / QMB1551</strain>
        <plasmid evidence="1">pBM300</plasmid>
    </source>
</reference>
<dbReference type="EMBL" id="CP001986">
    <property type="protein sequence ID" value="ADE72275.1"/>
    <property type="molecule type" value="Genomic_DNA"/>
</dbReference>
<reference evidence="1 2" key="3">
    <citation type="journal article" date="2011" name="J. Bacteriol.">
        <title>Genome sequences of the biotechnologically important Bacillus megaterium strains QM B1551 and DSM319.</title>
        <authorList>
            <person name="Eppinger M."/>
            <person name="Bunk B."/>
            <person name="Johns M.A."/>
            <person name="Edirisinghe J.N."/>
            <person name="Kutumbaka K.K."/>
            <person name="Koenig S.S."/>
            <person name="Huot Creasy H."/>
            <person name="Rosovitz M.J."/>
            <person name="Riley D.R."/>
            <person name="Daugherty S."/>
            <person name="Martin M."/>
            <person name="Elbourne L.D."/>
            <person name="Paulsen I."/>
            <person name="Biedendieck R."/>
            <person name="Braun C."/>
            <person name="Grayburn S."/>
            <person name="Dhingra S."/>
            <person name="Lukyanchuk V."/>
            <person name="Ball B."/>
            <person name="Ul-Qamar R."/>
            <person name="Seibel J."/>
            <person name="Bremer E."/>
            <person name="Jahn D."/>
            <person name="Ravel J."/>
            <person name="Vary P.S."/>
        </authorList>
    </citation>
    <scope>NUCLEOTIDE SEQUENCE [LARGE SCALE GENOMIC DNA]</scope>
    <source>
        <strain evidence="2">ATCC 12872 / QMB1551</strain>
        <plasmid evidence="1">pBM300</plasmid>
    </source>
</reference>
<protein>
    <submittedName>
        <fullName evidence="1">Uncharacterized protein</fullName>
    </submittedName>
</protein>
<gene>
    <name evidence="1" type="ordered locus">BMQ_pBM30008</name>
</gene>
<sequence>MLYCILSSLLKLLNVIRIDNSPPACASHLKTKGKKRT</sequence>
<dbReference type="Proteomes" id="UP000000935">
    <property type="component" value="Plasmid pBM300"/>
</dbReference>
<keyword evidence="1" id="KW-0614">Plasmid</keyword>
<dbReference type="AlphaFoldDB" id="D5E3A0"/>